<dbReference type="Pfam" id="PF12158">
    <property type="entry name" value="DUF3592"/>
    <property type="match status" value="1"/>
</dbReference>
<accession>E6UF60</accession>
<dbReference type="KEGG" id="ral:Rumal_3122"/>
<evidence type="ECO:0000259" key="2">
    <source>
        <dbReference type="Pfam" id="PF12158"/>
    </source>
</evidence>
<dbReference type="AlphaFoldDB" id="E6UF60"/>
<protein>
    <recommendedName>
        <fullName evidence="2">DUF3592 domain-containing protein</fullName>
    </recommendedName>
</protein>
<evidence type="ECO:0000313" key="3">
    <source>
        <dbReference type="EMBL" id="ADU23587.1"/>
    </source>
</evidence>
<dbReference type="Proteomes" id="UP000006919">
    <property type="component" value="Chromosome"/>
</dbReference>
<dbReference type="OrthoDB" id="1821623at2"/>
<dbReference type="InterPro" id="IPR021994">
    <property type="entry name" value="DUF3592"/>
</dbReference>
<evidence type="ECO:0000313" key="4">
    <source>
        <dbReference type="Proteomes" id="UP000006919"/>
    </source>
</evidence>
<keyword evidence="1" id="KW-0812">Transmembrane</keyword>
<name>E6UF60_RUMA7</name>
<dbReference type="eggNOG" id="ENOG5033AME">
    <property type="taxonomic scope" value="Bacteria"/>
</dbReference>
<dbReference type="HOGENOM" id="CLU_1531441_0_0_9"/>
<proteinExistence type="predicted"/>
<feature type="domain" description="DUF3592" evidence="2">
    <location>
        <begin position="65"/>
        <end position="121"/>
    </location>
</feature>
<sequence length="175" mass="19305">MNMNVNTSFHVNGTSRNVSSAFVISLVMAIFILIGGIFSTVGIIIGKSIEKTKARCTVPIEAYVISYKYNEDGLTSPVYSYKFEGADYEFSTNSYSNHPPYNVGDNAEIMIDPDSPNKAFVPADKTTAFVATLFKYMGLGFVGVGIIVILVGLFLSHLGKKQEQNDDISKYEQWQ</sequence>
<feature type="transmembrane region" description="Helical" evidence="1">
    <location>
        <begin position="133"/>
        <end position="155"/>
    </location>
</feature>
<feature type="transmembrane region" description="Helical" evidence="1">
    <location>
        <begin position="20"/>
        <end position="45"/>
    </location>
</feature>
<keyword evidence="1" id="KW-0472">Membrane</keyword>
<dbReference type="RefSeq" id="WP_013499694.1">
    <property type="nucleotide sequence ID" value="NC_014833.1"/>
</dbReference>
<dbReference type="STRING" id="697329.Rumal_3122"/>
<evidence type="ECO:0000256" key="1">
    <source>
        <dbReference type="SAM" id="Phobius"/>
    </source>
</evidence>
<dbReference type="EMBL" id="CP002403">
    <property type="protein sequence ID" value="ADU23587.1"/>
    <property type="molecule type" value="Genomic_DNA"/>
</dbReference>
<gene>
    <name evidence="3" type="ordered locus">Rumal_3122</name>
</gene>
<organism evidence="3 4">
    <name type="scientific">Ruminococcus albus (strain ATCC 27210 / DSM 20455 / JCM 14654 / NCDO 2250 / 7)</name>
    <dbReference type="NCBI Taxonomy" id="697329"/>
    <lineage>
        <taxon>Bacteria</taxon>
        <taxon>Bacillati</taxon>
        <taxon>Bacillota</taxon>
        <taxon>Clostridia</taxon>
        <taxon>Eubacteriales</taxon>
        <taxon>Oscillospiraceae</taxon>
        <taxon>Ruminococcus</taxon>
    </lineage>
</organism>
<reference evidence="3 4" key="1">
    <citation type="journal article" date="2011" name="J. Bacteriol.">
        <title>Complete genome of the cellulolytic ruminal bacterium Ruminococcus albus 7.</title>
        <authorList>
            <person name="Suen G."/>
            <person name="Stevenson D.M."/>
            <person name="Bruce D.C."/>
            <person name="Chertkov O."/>
            <person name="Copeland A."/>
            <person name="Cheng J.F."/>
            <person name="Detter C."/>
            <person name="Detter J.C."/>
            <person name="Goodwin L.A."/>
            <person name="Han C.S."/>
            <person name="Hauser L.J."/>
            <person name="Ivanova N.N."/>
            <person name="Kyrpides N.C."/>
            <person name="Land M.L."/>
            <person name="Lapidus A."/>
            <person name="Lucas S."/>
            <person name="Ovchinnikova G."/>
            <person name="Pitluck S."/>
            <person name="Tapia R."/>
            <person name="Woyke T."/>
            <person name="Boyum J."/>
            <person name="Mead D."/>
            <person name="Weimer P.J."/>
        </authorList>
    </citation>
    <scope>NUCLEOTIDE SEQUENCE [LARGE SCALE GENOMIC DNA]</scope>
    <source>
        <strain evidence="4">ATCC 27210 / DSM 20455 / JCM 14654 / NCDO 2250 / 7</strain>
    </source>
</reference>
<keyword evidence="1" id="KW-1133">Transmembrane helix</keyword>